<evidence type="ECO:0000313" key="3">
    <source>
        <dbReference type="Proteomes" id="UP000319627"/>
    </source>
</evidence>
<dbReference type="Pfam" id="PF09912">
    <property type="entry name" value="DUF2141"/>
    <property type="match status" value="1"/>
</dbReference>
<reference evidence="2 3" key="1">
    <citation type="submission" date="2019-07" db="EMBL/GenBank/DDBJ databases">
        <title>Genomic Encyclopedia of Type Strains, Phase I: the one thousand microbial genomes (KMG-I) project.</title>
        <authorList>
            <person name="Kyrpides N."/>
        </authorList>
    </citation>
    <scope>NUCLEOTIDE SEQUENCE [LARGE SCALE GENOMIC DNA]</scope>
    <source>
        <strain evidence="2 3">DSM 375</strain>
    </source>
</reference>
<dbReference type="AlphaFoldDB" id="A0A562IZD2"/>
<proteinExistence type="predicted"/>
<comment type="caution">
    <text evidence="2">The sequence shown here is derived from an EMBL/GenBank/DDBJ whole genome shotgun (WGS) entry which is preliminary data.</text>
</comment>
<sequence>MKPVLLRLSLLLLLMSCGSAFAQNLYVNLQGIKNDTGKIRVGLYSNKEKFRKEAYALKVIEVPAKAGTVQVEFTDLQPGWYAIMAYHDEDANGRLNLLLGMYPTEGYGLSNNPSVFGPPTFEDSAFKMEDQNLSINIETRY</sequence>
<name>A0A562IZD2_9GAMM</name>
<dbReference type="EMBL" id="VLKG01000003">
    <property type="protein sequence ID" value="TWH76200.1"/>
    <property type="molecule type" value="Genomic_DNA"/>
</dbReference>
<gene>
    <name evidence="2" type="ORF">LX59_01121</name>
</gene>
<protein>
    <submittedName>
        <fullName evidence="2">Uncharacterized protein (DUF2141 family)</fullName>
    </submittedName>
</protein>
<accession>A0A562IZD2</accession>
<dbReference type="InterPro" id="IPR018673">
    <property type="entry name" value="DUF2141"/>
</dbReference>
<organism evidence="2 3">
    <name type="scientific">Azomonas agilis</name>
    <dbReference type="NCBI Taxonomy" id="116849"/>
    <lineage>
        <taxon>Bacteria</taxon>
        <taxon>Pseudomonadati</taxon>
        <taxon>Pseudomonadota</taxon>
        <taxon>Gammaproteobacteria</taxon>
        <taxon>Pseudomonadales</taxon>
        <taxon>Pseudomonadaceae</taxon>
        <taxon>Azomonas</taxon>
    </lineage>
</organism>
<dbReference type="RefSeq" id="WP_211354826.1">
    <property type="nucleotide sequence ID" value="NZ_VLKG01000003.1"/>
</dbReference>
<keyword evidence="3" id="KW-1185">Reference proteome</keyword>
<evidence type="ECO:0000313" key="2">
    <source>
        <dbReference type="EMBL" id="TWH76200.1"/>
    </source>
</evidence>
<evidence type="ECO:0000256" key="1">
    <source>
        <dbReference type="SAM" id="SignalP"/>
    </source>
</evidence>
<keyword evidence="1" id="KW-0732">Signal</keyword>
<feature type="chain" id="PRO_5022042310" evidence="1">
    <location>
        <begin position="23"/>
        <end position="141"/>
    </location>
</feature>
<feature type="signal peptide" evidence="1">
    <location>
        <begin position="1"/>
        <end position="22"/>
    </location>
</feature>
<dbReference type="Proteomes" id="UP000319627">
    <property type="component" value="Unassembled WGS sequence"/>
</dbReference>